<dbReference type="STRING" id="1122252.SAMN05660443_2081"/>
<keyword evidence="3" id="KW-1185">Reference proteome</keyword>
<evidence type="ECO:0000256" key="1">
    <source>
        <dbReference type="SAM" id="SignalP"/>
    </source>
</evidence>
<name>A0A1I1HYS0_9GAMM</name>
<dbReference type="EMBL" id="FOLH01000004">
    <property type="protein sequence ID" value="SFC28722.1"/>
    <property type="molecule type" value="Genomic_DNA"/>
</dbReference>
<feature type="chain" id="PRO_5011583283" evidence="1">
    <location>
        <begin position="40"/>
        <end position="70"/>
    </location>
</feature>
<evidence type="ECO:0000313" key="2">
    <source>
        <dbReference type="EMBL" id="SFC28722.1"/>
    </source>
</evidence>
<dbReference type="NCBIfam" id="TIGR02811">
    <property type="entry name" value="formate_TAT"/>
    <property type="match status" value="1"/>
</dbReference>
<dbReference type="InterPro" id="IPR006311">
    <property type="entry name" value="TAT_signal"/>
</dbReference>
<protein>
    <submittedName>
        <fullName evidence="2">Formate dehydrogenase region TAT target</fullName>
    </submittedName>
</protein>
<gene>
    <name evidence="2" type="ORF">SAMN05660443_2081</name>
</gene>
<evidence type="ECO:0000313" key="3">
    <source>
        <dbReference type="Proteomes" id="UP000199058"/>
    </source>
</evidence>
<dbReference type="PIRSF" id="PIRSF036704">
    <property type="entry name" value="UCP036704"/>
    <property type="match status" value="1"/>
</dbReference>
<dbReference type="AlphaFoldDB" id="A0A1I1HYS0"/>
<reference evidence="2 3" key="1">
    <citation type="submission" date="2016-10" db="EMBL/GenBank/DDBJ databases">
        <authorList>
            <person name="de Groot N.N."/>
        </authorList>
    </citation>
    <scope>NUCLEOTIDE SEQUENCE [LARGE SCALE GENOMIC DNA]</scope>
    <source>
        <strain evidence="2 3">DSM 18438</strain>
    </source>
</reference>
<keyword evidence="1" id="KW-0732">Signal</keyword>
<accession>A0A1I1HYS0</accession>
<organism evidence="2 3">
    <name type="scientific">Marinospirillum celere</name>
    <dbReference type="NCBI Taxonomy" id="1122252"/>
    <lineage>
        <taxon>Bacteria</taxon>
        <taxon>Pseudomonadati</taxon>
        <taxon>Pseudomonadota</taxon>
        <taxon>Gammaproteobacteria</taxon>
        <taxon>Oceanospirillales</taxon>
        <taxon>Oceanospirillaceae</taxon>
        <taxon>Marinospirillum</taxon>
    </lineage>
</organism>
<dbReference type="Proteomes" id="UP000199058">
    <property type="component" value="Unassembled WGS sequence"/>
</dbReference>
<dbReference type="RefSeq" id="WP_091963061.1">
    <property type="nucleotide sequence ID" value="NZ_FOLH01000004.1"/>
</dbReference>
<proteinExistence type="predicted"/>
<dbReference type="OrthoDB" id="6173795at2"/>
<dbReference type="InterPro" id="IPR014177">
    <property type="entry name" value="Formate_DH_TAT-contain"/>
</dbReference>
<sequence length="70" mass="7456">MQNNNSSPTSQAERRRFLKSMAGASAAVGLAATAGNALAATDTSSEIDTKDQAQGYRETDHIRAYYASCR</sequence>
<feature type="signal peptide" evidence="1">
    <location>
        <begin position="1"/>
        <end position="39"/>
    </location>
</feature>
<dbReference type="PROSITE" id="PS51318">
    <property type="entry name" value="TAT"/>
    <property type="match status" value="1"/>
</dbReference>